<dbReference type="Gene3D" id="3.20.20.70">
    <property type="entry name" value="Aldolase class I"/>
    <property type="match status" value="1"/>
</dbReference>
<evidence type="ECO:0000313" key="11">
    <source>
        <dbReference type="Proteomes" id="UP000192907"/>
    </source>
</evidence>
<name>A0A1Y6B6E8_9BACT</name>
<accession>A0A1Y6B6E8</accession>
<dbReference type="SUPFAM" id="SSF102114">
    <property type="entry name" value="Radical SAM enzymes"/>
    <property type="match status" value="1"/>
</dbReference>
<feature type="binding site" evidence="8">
    <location>
        <begin position="44"/>
        <end position="46"/>
    </location>
    <ligand>
        <name>S-adenosyl-L-methionine</name>
        <dbReference type="ChEBI" id="CHEBI:59789"/>
    </ligand>
</feature>
<dbReference type="InterPro" id="IPR058240">
    <property type="entry name" value="rSAM_sf"/>
</dbReference>
<dbReference type="InterPro" id="IPR013785">
    <property type="entry name" value="Aldolase_TIM"/>
</dbReference>
<dbReference type="RefSeq" id="WP_132314517.1">
    <property type="nucleotide sequence ID" value="NZ_FWZT01000001.1"/>
</dbReference>
<evidence type="ECO:0000256" key="1">
    <source>
        <dbReference type="ARBA" id="ARBA00022485"/>
    </source>
</evidence>
<keyword evidence="7 8" id="KW-0456">Lyase</keyword>
<dbReference type="Proteomes" id="UP000192907">
    <property type="component" value="Unassembled WGS sequence"/>
</dbReference>
<comment type="cofactor">
    <cofactor evidence="8">
        <name>S-adenosyl-L-methionine</name>
        <dbReference type="ChEBI" id="CHEBI:59789"/>
    </cofactor>
    <text evidence="8">Binds 1 S-adenosyl-L-methionine per subunit.</text>
</comment>
<dbReference type="GO" id="GO:1904047">
    <property type="term" value="F:S-adenosyl-L-methionine binding"/>
    <property type="evidence" value="ECO:0007669"/>
    <property type="project" value="UniProtKB-UniRule"/>
</dbReference>
<feature type="binding site" evidence="8">
    <location>
        <position position="34"/>
    </location>
    <ligand>
        <name>substrate</name>
    </ligand>
</feature>
<comment type="catalytic activity">
    <reaction evidence="8">
        <text>6-carboxy-5,6,7,8-tetrahydropterin + H(+) = 7-carboxy-7-carbaguanine + NH4(+)</text>
        <dbReference type="Rhea" id="RHEA:27974"/>
        <dbReference type="ChEBI" id="CHEBI:15378"/>
        <dbReference type="ChEBI" id="CHEBI:28938"/>
        <dbReference type="ChEBI" id="CHEBI:61032"/>
        <dbReference type="ChEBI" id="CHEBI:61036"/>
        <dbReference type="EC" id="4.3.99.3"/>
    </reaction>
</comment>
<protein>
    <recommendedName>
        <fullName evidence="8">7-carboxy-7-deazaguanine synthase</fullName>
        <shortName evidence="8">CDG synthase</shortName>
        <ecNumber evidence="8">4.3.99.3</ecNumber>
    </recommendedName>
    <alternativeName>
        <fullName evidence="8">Queuosine biosynthesis protein QueE</fullName>
    </alternativeName>
</protein>
<dbReference type="STRING" id="1513793.SAMN06296036_101367"/>
<dbReference type="InterPro" id="IPR007197">
    <property type="entry name" value="rSAM"/>
</dbReference>
<dbReference type="UniPathway" id="UPA00391"/>
<keyword evidence="6 8" id="KW-0411">Iron-sulfur</keyword>
<evidence type="ECO:0000259" key="9">
    <source>
        <dbReference type="PROSITE" id="PS51918"/>
    </source>
</evidence>
<keyword evidence="2 8" id="KW-0949">S-adenosyl-L-methionine</keyword>
<reference evidence="11" key="1">
    <citation type="submission" date="2017-04" db="EMBL/GenBank/DDBJ databases">
        <authorList>
            <person name="Varghese N."/>
            <person name="Submissions S."/>
        </authorList>
    </citation>
    <scope>NUCLEOTIDE SEQUENCE [LARGE SCALE GENOMIC DNA]</scope>
    <source>
        <strain evidence="11">RKEM611</strain>
    </source>
</reference>
<dbReference type="InterPro" id="IPR024924">
    <property type="entry name" value="7-CO-7-deazaguanine_synth-like"/>
</dbReference>
<feature type="binding site" evidence="8">
    <location>
        <position position="38"/>
    </location>
    <ligand>
        <name>[4Fe-4S] cluster</name>
        <dbReference type="ChEBI" id="CHEBI:49883"/>
        <note>4Fe-4S-S-AdoMet</note>
    </ligand>
</feature>
<dbReference type="EC" id="4.3.99.3" evidence="8"/>
<proteinExistence type="inferred from homology"/>
<dbReference type="PROSITE" id="PS51918">
    <property type="entry name" value="RADICAL_SAM"/>
    <property type="match status" value="1"/>
</dbReference>
<dbReference type="CDD" id="cd01335">
    <property type="entry name" value="Radical_SAM"/>
    <property type="match status" value="1"/>
</dbReference>
<dbReference type="PANTHER" id="PTHR42836:SF1">
    <property type="entry name" value="7-CARBOXY-7-DEAZAGUANINE SYNTHASE"/>
    <property type="match status" value="1"/>
</dbReference>
<dbReference type="OrthoDB" id="5291284at2"/>
<feature type="binding site" evidence="8">
    <location>
        <begin position="19"/>
        <end position="21"/>
    </location>
    <ligand>
        <name>substrate</name>
    </ligand>
</feature>
<dbReference type="GO" id="GO:0000287">
    <property type="term" value="F:magnesium ion binding"/>
    <property type="evidence" value="ECO:0007669"/>
    <property type="project" value="UniProtKB-UniRule"/>
</dbReference>
<dbReference type="GO" id="GO:0008616">
    <property type="term" value="P:tRNA queuosine(34) biosynthetic process"/>
    <property type="evidence" value="ECO:0007669"/>
    <property type="project" value="UniProtKB-UniRule"/>
</dbReference>
<comment type="caution">
    <text evidence="8">Lacks conserved residue(s) required for the propagation of feature annotation.</text>
</comment>
<comment type="cofactor">
    <cofactor evidence="8">
        <name>[4Fe-4S] cluster</name>
        <dbReference type="ChEBI" id="CHEBI:49883"/>
    </cofactor>
    <text evidence="8">Binds 1 [4Fe-4S] cluster. The cluster is coordinated with 3 cysteines and an exchangeable S-adenosyl-L-methionine.</text>
</comment>
<feature type="binding site" evidence="8">
    <location>
        <position position="77"/>
    </location>
    <ligand>
        <name>substrate</name>
    </ligand>
</feature>
<gene>
    <name evidence="8" type="primary">queE</name>
    <name evidence="10" type="ORF">SAMN06296036_101367</name>
</gene>
<comment type="pathway">
    <text evidence="8">Purine metabolism; 7-cyano-7-deazaguanine biosynthesis.</text>
</comment>
<dbReference type="Pfam" id="PF04055">
    <property type="entry name" value="Radical_SAM"/>
    <property type="match status" value="1"/>
</dbReference>
<feature type="binding site" evidence="8">
    <location>
        <position position="79"/>
    </location>
    <ligand>
        <name>S-adenosyl-L-methionine</name>
        <dbReference type="ChEBI" id="CHEBI:59789"/>
    </ligand>
</feature>
<keyword evidence="11" id="KW-1185">Reference proteome</keyword>
<dbReference type="GO" id="GO:0016840">
    <property type="term" value="F:carbon-nitrogen lyase activity"/>
    <property type="evidence" value="ECO:0007669"/>
    <property type="project" value="UniProtKB-UniRule"/>
</dbReference>
<dbReference type="GO" id="GO:0051539">
    <property type="term" value="F:4 iron, 4 sulfur cluster binding"/>
    <property type="evidence" value="ECO:0007669"/>
    <property type="project" value="UniProtKB-UniRule"/>
</dbReference>
<dbReference type="SFLD" id="SFLDS00029">
    <property type="entry name" value="Radical_SAM"/>
    <property type="match status" value="1"/>
</dbReference>
<feature type="domain" description="Radical SAM core" evidence="9">
    <location>
        <begin position="25"/>
        <end position="215"/>
    </location>
</feature>
<dbReference type="AlphaFoldDB" id="A0A1Y6B6E8"/>
<keyword evidence="3 8" id="KW-0479">Metal-binding</keyword>
<feature type="binding site" evidence="8">
    <location>
        <position position="47"/>
    </location>
    <ligand>
        <name>Mg(2+)</name>
        <dbReference type="ChEBI" id="CHEBI:18420"/>
    </ligand>
</feature>
<evidence type="ECO:0000256" key="8">
    <source>
        <dbReference type="HAMAP-Rule" id="MF_00917"/>
    </source>
</evidence>
<dbReference type="PIRSF" id="PIRSF000370">
    <property type="entry name" value="QueE"/>
    <property type="match status" value="1"/>
</dbReference>
<evidence type="ECO:0000256" key="6">
    <source>
        <dbReference type="ARBA" id="ARBA00023014"/>
    </source>
</evidence>
<evidence type="ECO:0000256" key="7">
    <source>
        <dbReference type="ARBA" id="ARBA00023239"/>
    </source>
</evidence>
<comment type="similarity">
    <text evidence="8">Belongs to the radical SAM superfamily. 7-carboxy-7-deazaguanine synthase family.</text>
</comment>
<dbReference type="PANTHER" id="PTHR42836">
    <property type="entry name" value="7-CARBOXY-7-DEAZAGUANINE SYNTHASE"/>
    <property type="match status" value="1"/>
</dbReference>
<evidence type="ECO:0000256" key="5">
    <source>
        <dbReference type="ARBA" id="ARBA00023004"/>
    </source>
</evidence>
<comment type="function">
    <text evidence="8">Catalyzes the complex heterocyclic radical-mediated conversion of 6-carboxy-5,6,7,8-tetrahydropterin (CPH4) to 7-carboxy-7-deazaguanine (CDG), a step common to the biosynthetic pathways of all 7-deazapurine-containing compounds.</text>
</comment>
<dbReference type="HAMAP" id="MF_00917">
    <property type="entry name" value="QueE"/>
    <property type="match status" value="1"/>
</dbReference>
<evidence type="ECO:0000313" key="10">
    <source>
        <dbReference type="EMBL" id="SME90444.1"/>
    </source>
</evidence>
<evidence type="ECO:0000256" key="2">
    <source>
        <dbReference type="ARBA" id="ARBA00022691"/>
    </source>
</evidence>
<keyword evidence="8" id="KW-0671">Queuosine biosynthesis</keyword>
<dbReference type="EMBL" id="FWZT01000001">
    <property type="protein sequence ID" value="SME90444.1"/>
    <property type="molecule type" value="Genomic_DNA"/>
</dbReference>
<evidence type="ECO:0000256" key="4">
    <source>
        <dbReference type="ARBA" id="ARBA00022842"/>
    </source>
</evidence>
<keyword evidence="1 8" id="KW-0004">4Fe-4S</keyword>
<keyword evidence="4 8" id="KW-0460">Magnesium</keyword>
<sequence length="220" mass="24370">MNHTVESQSLVITEIYRSVQGESSYAGLPCTFVRLTGCPLRCRWCDTVYGFEGGQERSIGELVDDIKALGVPLVEITGGEPLAQKNTVGLMKALIEAGFQVICETGGSEPVEGVPPEVTLIMDLKCPGSGMADRNLWENLNHLKPSDEIKFVIANRDDFDWACHVISRHDLTSRFHCLMSVAFGLLAPAELVDWILDADINVRLNLQQHKYIWSPKKKGV</sequence>
<organism evidence="10 11">
    <name type="scientific">Pseudobacteriovorax antillogorgiicola</name>
    <dbReference type="NCBI Taxonomy" id="1513793"/>
    <lineage>
        <taxon>Bacteria</taxon>
        <taxon>Pseudomonadati</taxon>
        <taxon>Bdellovibrionota</taxon>
        <taxon>Oligoflexia</taxon>
        <taxon>Oligoflexales</taxon>
        <taxon>Pseudobacteriovoracaceae</taxon>
        <taxon>Pseudobacteriovorax</taxon>
    </lineage>
</organism>
<feature type="binding site" evidence="8">
    <location>
        <position position="45"/>
    </location>
    <ligand>
        <name>[4Fe-4S] cluster</name>
        <dbReference type="ChEBI" id="CHEBI:49883"/>
        <note>4Fe-4S-S-AdoMet</note>
    </ligand>
</feature>
<evidence type="ECO:0000256" key="3">
    <source>
        <dbReference type="ARBA" id="ARBA00022723"/>
    </source>
</evidence>
<comment type="cofactor">
    <cofactor evidence="8">
        <name>Mg(2+)</name>
        <dbReference type="ChEBI" id="CHEBI:18420"/>
    </cofactor>
</comment>
<comment type="subunit">
    <text evidence="8">Homodimer.</text>
</comment>
<keyword evidence="5 8" id="KW-0408">Iron</keyword>
<feature type="binding site" evidence="8">
    <location>
        <position position="42"/>
    </location>
    <ligand>
        <name>[4Fe-4S] cluster</name>
        <dbReference type="ChEBI" id="CHEBI:49883"/>
        <note>4Fe-4S-S-AdoMet</note>
    </ligand>
</feature>